<dbReference type="Proteomes" id="UP000564385">
    <property type="component" value="Unassembled WGS sequence"/>
</dbReference>
<name>A0A852VE23_9BACT</name>
<evidence type="ECO:0000256" key="1">
    <source>
        <dbReference type="SAM" id="MobiDB-lite"/>
    </source>
</evidence>
<sequence length="71" mass="7787">MRGRTNEHSPRLAEARDTKSTPLGKSCPGLVGEVPRSARTEDPMDLSASEQIFRAGDAYQTQYFSNDTNNG</sequence>
<dbReference type="EMBL" id="JACCCU010000001">
    <property type="protein sequence ID" value="NYF88505.1"/>
    <property type="molecule type" value="Genomic_DNA"/>
</dbReference>
<protein>
    <submittedName>
        <fullName evidence="2">Uncharacterized protein</fullName>
    </submittedName>
</protein>
<gene>
    <name evidence="2" type="ORF">HDF08_000572</name>
</gene>
<comment type="caution">
    <text evidence="2">The sequence shown here is derived from an EMBL/GenBank/DDBJ whole genome shotgun (WGS) entry which is preliminary data.</text>
</comment>
<feature type="compositionally biased region" description="Basic and acidic residues" evidence="1">
    <location>
        <begin position="1"/>
        <end position="19"/>
    </location>
</feature>
<reference evidence="2 3" key="1">
    <citation type="submission" date="2020-07" db="EMBL/GenBank/DDBJ databases">
        <title>Genomic Encyclopedia of Type Strains, Phase IV (KMG-V): Genome sequencing to study the core and pangenomes of soil and plant-associated prokaryotes.</title>
        <authorList>
            <person name="Whitman W."/>
        </authorList>
    </citation>
    <scope>NUCLEOTIDE SEQUENCE [LARGE SCALE GENOMIC DNA]</scope>
    <source>
        <strain evidence="2 3">M8UP22</strain>
    </source>
</reference>
<feature type="region of interest" description="Disordered" evidence="1">
    <location>
        <begin position="1"/>
        <end position="43"/>
    </location>
</feature>
<proteinExistence type="predicted"/>
<organism evidence="2 3">
    <name type="scientific">Tunturiibacter lichenicola</name>
    <dbReference type="NCBI Taxonomy" id="2051959"/>
    <lineage>
        <taxon>Bacteria</taxon>
        <taxon>Pseudomonadati</taxon>
        <taxon>Acidobacteriota</taxon>
        <taxon>Terriglobia</taxon>
        <taxon>Terriglobales</taxon>
        <taxon>Acidobacteriaceae</taxon>
        <taxon>Tunturiibacter</taxon>
    </lineage>
</organism>
<dbReference type="AlphaFoldDB" id="A0A852VE23"/>
<evidence type="ECO:0000313" key="3">
    <source>
        <dbReference type="Proteomes" id="UP000564385"/>
    </source>
</evidence>
<accession>A0A852VE23</accession>
<evidence type="ECO:0000313" key="2">
    <source>
        <dbReference type="EMBL" id="NYF88505.1"/>
    </source>
</evidence>